<protein>
    <recommendedName>
        <fullName evidence="3">DNA polymerase III beta sliding clamp C-terminal domain-containing protein</fullName>
    </recommendedName>
</protein>
<dbReference type="InterPro" id="IPR046938">
    <property type="entry name" value="DNA_clamp_sf"/>
</dbReference>
<dbReference type="Proteomes" id="UP000196475">
    <property type="component" value="Unassembled WGS sequence"/>
</dbReference>
<evidence type="ECO:0000313" key="1">
    <source>
        <dbReference type="EMBL" id="OUM86665.1"/>
    </source>
</evidence>
<dbReference type="Gene3D" id="3.70.10.10">
    <property type="match status" value="1"/>
</dbReference>
<gene>
    <name evidence="1" type="ORF">BAA01_11720</name>
</gene>
<reference evidence="2" key="1">
    <citation type="submission" date="2016-06" db="EMBL/GenBank/DDBJ databases">
        <authorList>
            <person name="Nascimento L."/>
            <person name="Pereira R.V."/>
            <person name="Martins L.F."/>
            <person name="Quaggio R.B."/>
            <person name="Silva A.M."/>
            <person name="Setubal J.C."/>
        </authorList>
    </citation>
    <scope>NUCLEOTIDE SEQUENCE [LARGE SCALE GENOMIC DNA]</scope>
</reference>
<name>A0A1Y3PH01_9BACI</name>
<sequence>MFKEIILNKHIKKFVGLGGLTPVLAGIFYAADGCVYATNRHYAIRVRDAHKLSSPVILHAKTGAPIEGQYPDVEKVFNDVQYAGEFSYTEPKEFNQALFAAECALAVALKIDKRVPLIRLAYLDGRIHLFAKDEENTVSFRGFFGTYDKEDFPLIILNANYLANAMTVFSEIPFEGVKVRFSSPHNPILITDEANVDVIILPVRSSTNS</sequence>
<comment type="caution">
    <text evidence="1">The sequence shown here is derived from an EMBL/GenBank/DDBJ whole genome shotgun (WGS) entry which is preliminary data.</text>
</comment>
<dbReference type="EMBL" id="LZRT01000087">
    <property type="protein sequence ID" value="OUM86665.1"/>
    <property type="molecule type" value="Genomic_DNA"/>
</dbReference>
<evidence type="ECO:0000313" key="2">
    <source>
        <dbReference type="Proteomes" id="UP000196475"/>
    </source>
</evidence>
<dbReference type="SUPFAM" id="SSF55979">
    <property type="entry name" value="DNA clamp"/>
    <property type="match status" value="1"/>
</dbReference>
<proteinExistence type="predicted"/>
<organism evidence="1 2">
    <name type="scientific">Bacillus thermozeamaize</name>
    <dbReference type="NCBI Taxonomy" id="230954"/>
    <lineage>
        <taxon>Bacteria</taxon>
        <taxon>Bacillati</taxon>
        <taxon>Bacillota</taxon>
        <taxon>Bacilli</taxon>
        <taxon>Bacillales</taxon>
        <taxon>Bacillaceae</taxon>
        <taxon>Bacillus</taxon>
    </lineage>
</organism>
<accession>A0A1Y3PH01</accession>
<evidence type="ECO:0008006" key="3">
    <source>
        <dbReference type="Google" id="ProtNLM"/>
    </source>
</evidence>
<dbReference type="AlphaFoldDB" id="A0A1Y3PH01"/>